<keyword evidence="4" id="KW-0378">Hydrolase</keyword>
<dbReference type="InterPro" id="IPR008928">
    <property type="entry name" value="6-hairpin_glycosidase_sf"/>
</dbReference>
<organism evidence="9 10">
    <name type="scientific">Aliidiomarina iranensis</name>
    <dbReference type="NCBI Taxonomy" id="1434071"/>
    <lineage>
        <taxon>Bacteria</taxon>
        <taxon>Pseudomonadati</taxon>
        <taxon>Pseudomonadota</taxon>
        <taxon>Gammaproteobacteria</taxon>
        <taxon>Alteromonadales</taxon>
        <taxon>Idiomarinaceae</taxon>
        <taxon>Aliidiomarina</taxon>
    </lineage>
</organism>
<sequence length="605" mass="65087">MFKMRAAAVLKMGSLSVCSVPYLQAELKKSAAAVLKGAAAVCKTVSLSMCSVPLLRKGLKMGSVSVLLALALSACSPASDSGNGDSGNADSERAASLQASSEQAEARSQVFSQFAVNENTPSALRFNWHYQRFLEHLVNESGRVIDSGDGYSISTSEGQAYGMWFALLAQDQGHFELMLTWADNNLAEGALGDRLPAWLWGEDEDGRWHILDDNPASDADIWMIYALYAAAERWQTPRYAAMAERLSRRLLDTTTIVLGVDNTNDLAADATLNDASVEDNSEHAQGLVLLPAPYGFTHENYIMVNPSYFNLVQIRGLASYSGDARWLEIYRTSVQIMQQLGNEMQAAQLEGMIPDWLTLDYNGRLLSVWETGREHQDDVRYGEYDAIRAYTWLAQEAYAAESPAESVAGSVAGRAAGNDAANVAENAAALLNAFRGMYDVVAEQGYPAERLSRPLRAAPQPATAPRPETAPQPDESRGNRTSSNIIDGASGRGNIGFSGVLLPYFAMLDAAAGVNASNAAGANASNAAGAQIKNAAGVNLRDAAGARNAVAADQMARIVSANPNDYRDNYYTQMLLMFGLSALQCNEFHPDGRLVVSQEVLNGCN</sequence>
<dbReference type="Proteomes" id="UP000288395">
    <property type="component" value="Unassembled WGS sequence"/>
</dbReference>
<evidence type="ECO:0000256" key="8">
    <source>
        <dbReference type="SAM" id="MobiDB-lite"/>
    </source>
</evidence>
<keyword evidence="7" id="KW-0624">Polysaccharide degradation</keyword>
<dbReference type="PRINTS" id="PR00735">
    <property type="entry name" value="GLHYDRLASE8"/>
</dbReference>
<accession>A0A432VTN2</accession>
<dbReference type="EMBL" id="PIPJ01000007">
    <property type="protein sequence ID" value="RUO19643.1"/>
    <property type="molecule type" value="Genomic_DNA"/>
</dbReference>
<dbReference type="AlphaFoldDB" id="A0A432VTN2"/>
<dbReference type="InterPro" id="IPR012341">
    <property type="entry name" value="6hp_glycosidase-like_sf"/>
</dbReference>
<evidence type="ECO:0000256" key="7">
    <source>
        <dbReference type="ARBA" id="ARBA00023326"/>
    </source>
</evidence>
<protein>
    <recommendedName>
        <fullName evidence="3">cellulase</fullName>
        <ecNumber evidence="3">3.2.1.4</ecNumber>
    </recommendedName>
</protein>
<evidence type="ECO:0000313" key="10">
    <source>
        <dbReference type="Proteomes" id="UP000288395"/>
    </source>
</evidence>
<dbReference type="GO" id="GO:0030245">
    <property type="term" value="P:cellulose catabolic process"/>
    <property type="evidence" value="ECO:0007669"/>
    <property type="project" value="UniProtKB-KW"/>
</dbReference>
<feature type="region of interest" description="Disordered" evidence="8">
    <location>
        <begin position="451"/>
        <end position="487"/>
    </location>
</feature>
<evidence type="ECO:0000313" key="9">
    <source>
        <dbReference type="EMBL" id="RUO19643.1"/>
    </source>
</evidence>
<name>A0A432VTN2_9GAMM</name>
<comment type="catalytic activity">
    <reaction evidence="1">
        <text>Endohydrolysis of (1-&gt;4)-beta-D-glucosidic linkages in cellulose, lichenin and cereal beta-D-glucans.</text>
        <dbReference type="EC" id="3.2.1.4"/>
    </reaction>
</comment>
<reference evidence="10" key="1">
    <citation type="journal article" date="2018" name="Front. Microbiol.">
        <title>Genome-Based Analysis Reveals the Taxonomy and Diversity of the Family Idiomarinaceae.</title>
        <authorList>
            <person name="Liu Y."/>
            <person name="Lai Q."/>
            <person name="Shao Z."/>
        </authorList>
    </citation>
    <scope>NUCLEOTIDE SEQUENCE [LARGE SCALE GENOMIC DNA]</scope>
    <source>
        <strain evidence="10">GBPy7</strain>
    </source>
</reference>
<dbReference type="Gene3D" id="1.50.10.10">
    <property type="match status" value="1"/>
</dbReference>
<evidence type="ECO:0000256" key="4">
    <source>
        <dbReference type="ARBA" id="ARBA00022801"/>
    </source>
</evidence>
<evidence type="ECO:0000256" key="6">
    <source>
        <dbReference type="ARBA" id="ARBA00023295"/>
    </source>
</evidence>
<keyword evidence="10" id="KW-1185">Reference proteome</keyword>
<evidence type="ECO:0000256" key="3">
    <source>
        <dbReference type="ARBA" id="ARBA00012601"/>
    </source>
</evidence>
<dbReference type="Pfam" id="PF01270">
    <property type="entry name" value="Glyco_hydro_8"/>
    <property type="match status" value="2"/>
</dbReference>
<dbReference type="GO" id="GO:0008810">
    <property type="term" value="F:cellulase activity"/>
    <property type="evidence" value="ECO:0007669"/>
    <property type="project" value="UniProtKB-EC"/>
</dbReference>
<dbReference type="InterPro" id="IPR002037">
    <property type="entry name" value="Glyco_hydro_8"/>
</dbReference>
<dbReference type="OrthoDB" id="9766708at2"/>
<proteinExistence type="inferred from homology"/>
<evidence type="ECO:0000256" key="5">
    <source>
        <dbReference type="ARBA" id="ARBA00023001"/>
    </source>
</evidence>
<dbReference type="SUPFAM" id="SSF48208">
    <property type="entry name" value="Six-hairpin glycosidases"/>
    <property type="match status" value="1"/>
</dbReference>
<comment type="caution">
    <text evidence="9">The sequence shown here is derived from an EMBL/GenBank/DDBJ whole genome shotgun (WGS) entry which is preliminary data.</text>
</comment>
<dbReference type="EC" id="3.2.1.4" evidence="3"/>
<gene>
    <name evidence="9" type="ORF">CWE08_09430</name>
</gene>
<comment type="similarity">
    <text evidence="2">Belongs to the glycosyl hydrolase 8 (cellulase D) family.</text>
</comment>
<feature type="region of interest" description="Disordered" evidence="8">
    <location>
        <begin position="78"/>
        <end position="99"/>
    </location>
</feature>
<evidence type="ECO:0000256" key="2">
    <source>
        <dbReference type="ARBA" id="ARBA00009209"/>
    </source>
</evidence>
<evidence type="ECO:0000256" key="1">
    <source>
        <dbReference type="ARBA" id="ARBA00000966"/>
    </source>
</evidence>
<keyword evidence="7" id="KW-0119">Carbohydrate metabolism</keyword>
<keyword evidence="5" id="KW-0136">Cellulose degradation</keyword>
<keyword evidence="6" id="KW-0326">Glycosidase</keyword>